<evidence type="ECO:0000313" key="3">
    <source>
        <dbReference type="EMBL" id="SAM80833.1"/>
    </source>
</evidence>
<name>A0A1K0G1I2_9BASI</name>
<evidence type="ECO:0000259" key="1">
    <source>
        <dbReference type="Pfam" id="PF04179"/>
    </source>
</evidence>
<dbReference type="Pfam" id="PF17184">
    <property type="entry name" value="Rit1_C"/>
    <property type="match status" value="1"/>
</dbReference>
<organism evidence="3 5">
    <name type="scientific">Ustilago bromivora</name>
    <dbReference type="NCBI Taxonomy" id="307758"/>
    <lineage>
        <taxon>Eukaryota</taxon>
        <taxon>Fungi</taxon>
        <taxon>Dikarya</taxon>
        <taxon>Basidiomycota</taxon>
        <taxon>Ustilaginomycotina</taxon>
        <taxon>Ustilaginomycetes</taxon>
        <taxon>Ustilaginales</taxon>
        <taxon>Ustilaginaceae</taxon>
        <taxon>Ustilago</taxon>
    </lineage>
</organism>
<dbReference type="GO" id="GO:0005737">
    <property type="term" value="C:cytoplasm"/>
    <property type="evidence" value="ECO:0007669"/>
    <property type="project" value="TreeGrafter"/>
</dbReference>
<reference evidence="3" key="2">
    <citation type="submission" date="2016-04" db="EMBL/GenBank/DDBJ databases">
        <authorList>
            <person name="Evans L.H."/>
            <person name="Alamgir A."/>
            <person name="Owens N."/>
            <person name="Weber N.D."/>
            <person name="Virtaneva K."/>
            <person name="Barbian K."/>
            <person name="Babar A."/>
            <person name="Rosenke K."/>
        </authorList>
    </citation>
    <scope>NUCLEOTIDE SEQUENCE</scope>
    <source>
        <strain evidence="3">UB2112</strain>
    </source>
</reference>
<dbReference type="Pfam" id="PF04179">
    <property type="entry name" value="Init_tRNA_PT"/>
    <property type="match status" value="1"/>
</dbReference>
<dbReference type="Proteomes" id="UP000658997">
    <property type="component" value="Unassembled WGS sequence"/>
</dbReference>
<dbReference type="SUPFAM" id="SSF52799">
    <property type="entry name" value="(Phosphotyrosine protein) phosphatases II"/>
    <property type="match status" value="1"/>
</dbReference>
<sequence>MASNESTDHLPSTSAKASIREEWSHSDYIKRESRQIYNKLHSISADSSFVCRIHTLHPSFLLIANLRCGAWYTDPSITSAVSYFKSTDGHTHQWSFSLKRSNLHLVPSILKAGGAVVVDSTRRGKSMPDALSKTIPTWCAVLNETSRRKYGVPEKEKAGLETPRWMIPPSEHDQIQTRIDGFVQALLDSDLEVPRLETALRPVFVTPQSDLDALSDSLRNAEQAGAAPIVLASASRFVDDSANLGANVAGEAGREGMKIREGYVYVQGAGDDHENWARGLTPDVFWKHREELLACDKSQLEARVDRLVAQEAAENGSGGHWFTPHASQTEVDKQTDPLVGDVGDVKISNTGVFVGSRSADYTFTGEERQRYGLILHFASRPKAVAETASELSDKLSSLNLLNPPPSSGGIYALHLSSSKKDMSAIRTAFPPAIDIAHNSLTKNEKVLICCQTGKDLSGSLVVAILTSCFTNQRALIQDKAERENHLEEISKDTTRRRLQWLVSANPRASPSRAYLLRVNELLLSHRFRPDQKA</sequence>
<dbReference type="PIRSF" id="PIRSF007747">
    <property type="entry name" value="Ribosyl_Ptfrase"/>
    <property type="match status" value="1"/>
</dbReference>
<proteinExistence type="predicted"/>
<keyword evidence="6" id="KW-1185">Reference proteome</keyword>
<dbReference type="PANTHER" id="PTHR31811:SF0">
    <property type="entry name" value="TRNA A64-2'-O-RIBOSYLPHOSPHATE TRANSFERASE"/>
    <property type="match status" value="1"/>
</dbReference>
<feature type="domain" description="Rit1 DUSP-like" evidence="1">
    <location>
        <begin position="411"/>
        <end position="522"/>
    </location>
</feature>
<dbReference type="InterPro" id="IPR029021">
    <property type="entry name" value="Prot-tyrosine_phosphatase-like"/>
</dbReference>
<dbReference type="GO" id="GO:0043399">
    <property type="term" value="F:tRNA adenosine(64)-2'-O-ribosylphosphate transferase activity"/>
    <property type="evidence" value="ECO:0007669"/>
    <property type="project" value="InterPro"/>
</dbReference>
<dbReference type="OrthoDB" id="45256at2759"/>
<reference evidence="4" key="3">
    <citation type="submission" date="2018-08" db="EMBL/GenBank/DDBJ databases">
        <authorList>
            <person name="Guldener U."/>
        </authorList>
    </citation>
    <scope>NUCLEOTIDE SEQUENCE</scope>
    <source>
        <strain evidence="4">UB2</strain>
    </source>
</reference>
<dbReference type="Gene3D" id="3.90.190.10">
    <property type="entry name" value="Protein tyrosine phosphatase superfamily"/>
    <property type="match status" value="1"/>
</dbReference>
<dbReference type="InterPro" id="IPR033449">
    <property type="entry name" value="Rit1_N"/>
</dbReference>
<evidence type="ECO:0000313" key="4">
    <source>
        <dbReference type="EMBL" id="SYW77040.1"/>
    </source>
</evidence>
<dbReference type="AlphaFoldDB" id="A0A1K0G1I2"/>
<dbReference type="Proteomes" id="UP000179920">
    <property type="component" value="Chromosome IV"/>
</dbReference>
<dbReference type="PANTHER" id="PTHR31811">
    <property type="entry name" value="TRNA A64-2'-O-RIBOSYLPHOSPHATE TRANSFERASE"/>
    <property type="match status" value="1"/>
</dbReference>
<dbReference type="GO" id="GO:0019988">
    <property type="term" value="P:charged-tRNA amino acid modification"/>
    <property type="evidence" value="ECO:0007669"/>
    <property type="project" value="InterPro"/>
</dbReference>
<dbReference type="EMBL" id="LT558120">
    <property type="protein sequence ID" value="SAM80833.1"/>
    <property type="molecule type" value="Genomic_DNA"/>
</dbReference>
<protein>
    <submittedName>
        <fullName evidence="4">Related to RIT1 - initiator tRNA phosphoribosyl-transferase</fullName>
    </submittedName>
    <submittedName>
        <fullName evidence="3">Related to RIT1-initiator tRNA phosphoribosyl-transferase</fullName>
    </submittedName>
</protein>
<reference evidence="5" key="1">
    <citation type="submission" date="2016-04" db="EMBL/GenBank/DDBJ databases">
        <authorList>
            <person name="Guldener U."/>
            <person name="Guldener U."/>
        </authorList>
    </citation>
    <scope>NUCLEOTIDE SEQUENCE [LARGE SCALE GENOMIC DNA]</scope>
    <source>
        <strain evidence="5">UB2112</strain>
    </source>
</reference>
<evidence type="ECO:0000313" key="6">
    <source>
        <dbReference type="Proteomes" id="UP000658997"/>
    </source>
</evidence>
<gene>
    <name evidence="4" type="ORF">UBRO2_01663</name>
    <name evidence="3" type="ORF">UBRO_02593</name>
</gene>
<dbReference type="EMBL" id="ULHB01000022">
    <property type="protein sequence ID" value="SYW77040.1"/>
    <property type="molecule type" value="Genomic_DNA"/>
</dbReference>
<evidence type="ECO:0000313" key="5">
    <source>
        <dbReference type="Proteomes" id="UP000179920"/>
    </source>
</evidence>
<feature type="domain" description="Rit1 N-terminal" evidence="2">
    <location>
        <begin position="29"/>
        <end position="308"/>
    </location>
</feature>
<accession>A0A1K0G1I2</accession>
<dbReference type="InterPro" id="IPR007306">
    <property type="entry name" value="Rit1"/>
</dbReference>
<dbReference type="InterPro" id="IPR033421">
    <property type="entry name" value="Rit1_DUSP-like"/>
</dbReference>
<keyword evidence="3" id="KW-0808">Transferase</keyword>
<evidence type="ECO:0000259" key="2">
    <source>
        <dbReference type="Pfam" id="PF17184"/>
    </source>
</evidence>